<dbReference type="EMBL" id="AP019309">
    <property type="protein sequence ID" value="BBH26812.1"/>
    <property type="molecule type" value="Genomic_DNA"/>
</dbReference>
<dbReference type="InterPro" id="IPR012349">
    <property type="entry name" value="Split_barrel_FMN-bd"/>
</dbReference>
<dbReference type="OrthoDB" id="3255142at2"/>
<sequence>MNEEQYQQAETFWQRKQKDEKVMEKEKLEKWMEEFLTHHKVLALATGMKEDLRVTPLEYSYHDGALYIFTEGGLKFHGIHENKHVAAVIFEDNPVFGKLQSMQISGVIEMVELFSKEYNGVALARKIPLDALHQLKEPMWLLKIIPEEITCLNSLFKKEGYGSYQQWKK</sequence>
<accession>A0A3G9J8F7</accession>
<dbReference type="RefSeq" id="WP_125119628.1">
    <property type="nucleotide sequence ID" value="NZ_AP019309.1"/>
</dbReference>
<evidence type="ECO:0000313" key="2">
    <source>
        <dbReference type="Proteomes" id="UP000268059"/>
    </source>
</evidence>
<evidence type="ECO:0000313" key="1">
    <source>
        <dbReference type="EMBL" id="BBH26812.1"/>
    </source>
</evidence>
<dbReference type="AlphaFoldDB" id="A0A3G9J8F7"/>
<reference evidence="1 2" key="1">
    <citation type="submission" date="2018-11" db="EMBL/GenBank/DDBJ databases">
        <title>Novel Erysipelotrichaceae bacterium isolated from small intestine of a swine.</title>
        <authorList>
            <person name="Kim J.S."/>
            <person name="Choe H."/>
            <person name="Lee Y.R."/>
            <person name="Kim K.M."/>
            <person name="Park D.S."/>
        </authorList>
    </citation>
    <scope>NUCLEOTIDE SEQUENCE [LARGE SCALE GENOMIC DNA]</scope>
    <source>
        <strain evidence="1 2">SG0102</strain>
    </source>
</reference>
<dbReference type="Gene3D" id="2.30.110.10">
    <property type="entry name" value="Electron Transport, Fmn-binding Protein, Chain A"/>
    <property type="match status" value="1"/>
</dbReference>
<dbReference type="Proteomes" id="UP000268059">
    <property type="component" value="Chromosome"/>
</dbReference>
<protein>
    <submittedName>
        <fullName evidence="1">Uncharacterized protein</fullName>
    </submittedName>
</protein>
<keyword evidence="2" id="KW-1185">Reference proteome</keyword>
<dbReference type="KEGG" id="ebm:SG0102_17460"/>
<name>A0A3G9J8F7_9FIRM</name>
<dbReference type="SUPFAM" id="SSF50475">
    <property type="entry name" value="FMN-binding split barrel"/>
    <property type="match status" value="1"/>
</dbReference>
<organism evidence="1 2">
    <name type="scientific">Intestinibaculum porci</name>
    <dbReference type="NCBI Taxonomy" id="2487118"/>
    <lineage>
        <taxon>Bacteria</taxon>
        <taxon>Bacillati</taxon>
        <taxon>Bacillota</taxon>
        <taxon>Erysipelotrichia</taxon>
        <taxon>Erysipelotrichales</taxon>
        <taxon>Erysipelotrichaceae</taxon>
        <taxon>Intestinibaculum</taxon>
    </lineage>
</organism>
<dbReference type="InParanoid" id="A0A3G9J8F7"/>
<proteinExistence type="predicted"/>
<gene>
    <name evidence="1" type="ORF">SG0102_17460</name>
</gene>